<dbReference type="EMBL" id="MLKD01000011">
    <property type="protein sequence ID" value="OQE21808.1"/>
    <property type="molecule type" value="Genomic_DNA"/>
</dbReference>
<accession>A0A1V6T638</accession>
<dbReference type="AlphaFoldDB" id="A0A1V6T638"/>
<name>A0A1V6T638_9EURO</name>
<proteinExistence type="predicted"/>
<gene>
    <name evidence="2" type="ORF">PENSTE_c011G08845</name>
</gene>
<organism evidence="2 3">
    <name type="scientific">Penicillium steckii</name>
    <dbReference type="NCBI Taxonomy" id="303698"/>
    <lineage>
        <taxon>Eukaryota</taxon>
        <taxon>Fungi</taxon>
        <taxon>Dikarya</taxon>
        <taxon>Ascomycota</taxon>
        <taxon>Pezizomycotina</taxon>
        <taxon>Eurotiomycetes</taxon>
        <taxon>Eurotiomycetidae</taxon>
        <taxon>Eurotiales</taxon>
        <taxon>Aspergillaceae</taxon>
        <taxon>Penicillium</taxon>
    </lineage>
</organism>
<comment type="caution">
    <text evidence="2">The sequence shown here is derived from an EMBL/GenBank/DDBJ whole genome shotgun (WGS) entry which is preliminary data.</text>
</comment>
<evidence type="ECO:0000313" key="2">
    <source>
        <dbReference type="EMBL" id="OQE21808.1"/>
    </source>
</evidence>
<dbReference type="Pfam" id="PF20253">
    <property type="entry name" value="DUF6604"/>
    <property type="match status" value="1"/>
</dbReference>
<reference evidence="3" key="1">
    <citation type="journal article" date="2017" name="Nat. Microbiol.">
        <title>Global analysis of biosynthetic gene clusters reveals vast potential of secondary metabolite production in Penicillium species.</title>
        <authorList>
            <person name="Nielsen J.C."/>
            <person name="Grijseels S."/>
            <person name="Prigent S."/>
            <person name="Ji B."/>
            <person name="Dainat J."/>
            <person name="Nielsen K.F."/>
            <person name="Frisvad J.C."/>
            <person name="Workman M."/>
            <person name="Nielsen J."/>
        </authorList>
    </citation>
    <scope>NUCLEOTIDE SEQUENCE [LARGE SCALE GENOMIC DNA]</scope>
    <source>
        <strain evidence="3">IBT 24891</strain>
    </source>
</reference>
<dbReference type="InterPro" id="IPR046539">
    <property type="entry name" value="DUF6604"/>
</dbReference>
<evidence type="ECO:0000313" key="3">
    <source>
        <dbReference type="Proteomes" id="UP000191285"/>
    </source>
</evidence>
<sequence>MSNDLHYRKYKQYETYIIQWISEEVKIILKKHPEEAEYCQFVTGPLSLSRLKQYAKLIARHAQSIPATIIHPLQDAIEGRKRTREFFLEQETQDITKTESHNTWLEGLEEILRIFEGVSSVINSRPANKLLG</sequence>
<feature type="domain" description="DUF6604" evidence="1">
    <location>
        <begin position="8"/>
        <end position="121"/>
    </location>
</feature>
<protein>
    <recommendedName>
        <fullName evidence="1">DUF6604 domain-containing protein</fullName>
    </recommendedName>
</protein>
<keyword evidence="3" id="KW-1185">Reference proteome</keyword>
<evidence type="ECO:0000259" key="1">
    <source>
        <dbReference type="Pfam" id="PF20253"/>
    </source>
</evidence>
<dbReference type="Proteomes" id="UP000191285">
    <property type="component" value="Unassembled WGS sequence"/>
</dbReference>